<dbReference type="Pfam" id="PF03372">
    <property type="entry name" value="Exo_endo_phos"/>
    <property type="match status" value="1"/>
</dbReference>
<dbReference type="Gene3D" id="3.60.10.10">
    <property type="entry name" value="Endonuclease/exonuclease/phosphatase"/>
    <property type="match status" value="1"/>
</dbReference>
<proteinExistence type="predicted"/>
<reference evidence="3" key="1">
    <citation type="submission" date="2023-10" db="EMBL/GenBank/DDBJ databases">
        <title>Genome assembly of Pristionchus species.</title>
        <authorList>
            <person name="Yoshida K."/>
            <person name="Sommer R.J."/>
        </authorList>
    </citation>
    <scope>NUCLEOTIDE SEQUENCE</scope>
    <source>
        <strain evidence="3">RS0144</strain>
    </source>
</reference>
<feature type="domain" description="Endonuclease/exonuclease/phosphatase" evidence="2">
    <location>
        <begin position="308"/>
        <end position="600"/>
    </location>
</feature>
<evidence type="ECO:0000259" key="2">
    <source>
        <dbReference type="Pfam" id="PF03372"/>
    </source>
</evidence>
<feature type="region of interest" description="Disordered" evidence="1">
    <location>
        <begin position="1"/>
        <end position="138"/>
    </location>
</feature>
<dbReference type="AlphaFoldDB" id="A0AAV5S9P9"/>
<dbReference type="FunFam" id="3.60.10.10:FF:000129">
    <property type="entry name" value="Protein angel"/>
    <property type="match status" value="1"/>
</dbReference>
<feature type="compositionally biased region" description="Basic and acidic residues" evidence="1">
    <location>
        <begin position="122"/>
        <end position="138"/>
    </location>
</feature>
<dbReference type="PANTHER" id="PTHR12121:SF34">
    <property type="entry name" value="PROTEIN ANGEL"/>
    <property type="match status" value="1"/>
</dbReference>
<keyword evidence="4" id="KW-1185">Reference proteome</keyword>
<dbReference type="InterPro" id="IPR005135">
    <property type="entry name" value="Endo/exonuclease/phosphatase"/>
</dbReference>
<dbReference type="EMBL" id="BTSX01000001">
    <property type="protein sequence ID" value="GMS79917.1"/>
    <property type="molecule type" value="Genomic_DNA"/>
</dbReference>
<protein>
    <recommendedName>
        <fullName evidence="2">Endonuclease/exonuclease/phosphatase domain-containing protein</fullName>
    </recommendedName>
</protein>
<dbReference type="SUPFAM" id="SSF56219">
    <property type="entry name" value="DNase I-like"/>
    <property type="match status" value="1"/>
</dbReference>
<dbReference type="InterPro" id="IPR050410">
    <property type="entry name" value="CCR4/nocturin_mRNA_transcr"/>
</dbReference>
<gene>
    <name evidence="3" type="ORF">PENTCL1PPCAC_2092</name>
</gene>
<dbReference type="InterPro" id="IPR036691">
    <property type="entry name" value="Endo/exonu/phosph_ase_sf"/>
</dbReference>
<name>A0AAV5S9P9_9BILA</name>
<evidence type="ECO:0000313" key="3">
    <source>
        <dbReference type="EMBL" id="GMS79917.1"/>
    </source>
</evidence>
<comment type="caution">
    <text evidence="3">The sequence shown here is derived from an EMBL/GenBank/DDBJ whole genome shotgun (WGS) entry which is preliminary data.</text>
</comment>
<dbReference type="GO" id="GO:0000175">
    <property type="term" value="F:3'-5'-RNA exonuclease activity"/>
    <property type="evidence" value="ECO:0007669"/>
    <property type="project" value="TreeGrafter"/>
</dbReference>
<accession>A0AAV5S9P9</accession>
<feature type="compositionally biased region" description="Low complexity" evidence="1">
    <location>
        <begin position="86"/>
        <end position="120"/>
    </location>
</feature>
<evidence type="ECO:0000313" key="4">
    <source>
        <dbReference type="Proteomes" id="UP001432027"/>
    </source>
</evidence>
<dbReference type="Proteomes" id="UP001432027">
    <property type="component" value="Unassembled WGS sequence"/>
</dbReference>
<feature type="non-terminal residue" evidence="3">
    <location>
        <position position="1"/>
    </location>
</feature>
<sequence>EEEEEEGEANETMMMNRAFNEKRKSNPMEQSVIDLSLDEGNEEEKKAATVSELPDFIPLIDGEEKKKKRGKGKQQQSPFVQPLQPVGTVGQQKNGGTQQQQNGGSSSFPSFSSPLVMTRTKSTRERKREMYRKRAETRAMELGASPASIAKAVAASTCSFPLSVTPSKIPLPFDPAPPTPWSHLYRFPPSSSSSSSFPPSSSSSFPSSSSAMGLIQSRGISTSSSHSQPIDFGGIGISHSSSLGGNASSPPTLAAVLQDEASGIVRDSLTASGIYRRQWEEKWMSTSDQLSRPDLKVDPSASPFRICSYNVLCQKTISSTSYLYRHLKFKQDVLEWSHRWPLIQRELSELNADVFGLQEIQDVHFEEYYEPYMKSLGYNCYFQRKSQTTHSDGLGVFVRANRFKITSMNTVDFLVPGDNLMDRGNVAQVFRVECLQTGASLIITNTHILFNEKRGDIKLGQIALLMANIHAMRREDEPVICLGDWNLEPASDLYIYITGGSLDASQFVPRYGSGQLREGRNIMSTPMRELPMDTHLKTRMARDGILYQTEGALLQSLQRSHPSTFSHQIPLTSTYAPYRERQVSTYHKDTANPDFIFYTTAGRGETESHRLRLIRRLSIPPEENIRSSMEPWPNHAVPSDHIPLLAEFYLSK</sequence>
<organism evidence="3 4">
    <name type="scientific">Pristionchus entomophagus</name>
    <dbReference type="NCBI Taxonomy" id="358040"/>
    <lineage>
        <taxon>Eukaryota</taxon>
        <taxon>Metazoa</taxon>
        <taxon>Ecdysozoa</taxon>
        <taxon>Nematoda</taxon>
        <taxon>Chromadorea</taxon>
        <taxon>Rhabditida</taxon>
        <taxon>Rhabditina</taxon>
        <taxon>Diplogasteromorpha</taxon>
        <taxon>Diplogasteroidea</taxon>
        <taxon>Neodiplogasteridae</taxon>
        <taxon>Pristionchus</taxon>
    </lineage>
</organism>
<dbReference type="PANTHER" id="PTHR12121">
    <property type="entry name" value="CARBON CATABOLITE REPRESSOR PROTEIN 4"/>
    <property type="match status" value="1"/>
</dbReference>
<evidence type="ECO:0000256" key="1">
    <source>
        <dbReference type="SAM" id="MobiDB-lite"/>
    </source>
</evidence>